<evidence type="ECO:0000256" key="12">
    <source>
        <dbReference type="PROSITE-ProRule" id="PRU00192"/>
    </source>
</evidence>
<keyword evidence="8" id="KW-0967">Endosome</keyword>
<dbReference type="Gene3D" id="1.20.1270.60">
    <property type="entry name" value="Arfaptin homology (AH) domain/BAR domain"/>
    <property type="match status" value="1"/>
</dbReference>
<name>A0A6P3VIW7_CLUHA</name>
<dbReference type="Proteomes" id="UP000515152">
    <property type="component" value="Chromosome 6"/>
</dbReference>
<dbReference type="PROSITE" id="PS51021">
    <property type="entry name" value="BAR"/>
    <property type="match status" value="1"/>
</dbReference>
<dbReference type="InterPro" id="IPR050384">
    <property type="entry name" value="Endophilin_SH3RF"/>
</dbReference>
<reference evidence="16" key="1">
    <citation type="submission" date="2025-08" db="UniProtKB">
        <authorList>
            <consortium name="RefSeq"/>
        </authorList>
    </citation>
    <scope>IDENTIFICATION</scope>
</reference>
<evidence type="ECO:0000256" key="9">
    <source>
        <dbReference type="ARBA" id="ARBA00023054"/>
    </source>
</evidence>
<dbReference type="KEGG" id="char:105891103"/>
<dbReference type="CDD" id="cd07615">
    <property type="entry name" value="BAR_Endophilin_A3"/>
    <property type="match status" value="1"/>
</dbReference>
<dbReference type="InterPro" id="IPR004148">
    <property type="entry name" value="BAR_dom"/>
</dbReference>
<evidence type="ECO:0000259" key="14">
    <source>
        <dbReference type="PROSITE" id="PS51021"/>
    </source>
</evidence>
<comment type="similarity">
    <text evidence="4">Belongs to the endophilin family.</text>
</comment>
<proteinExistence type="inferred from homology"/>
<evidence type="ECO:0000256" key="1">
    <source>
        <dbReference type="ARBA" id="ARBA00004170"/>
    </source>
</evidence>
<dbReference type="GO" id="GO:0098978">
    <property type="term" value="C:glutamatergic synapse"/>
    <property type="evidence" value="ECO:0007669"/>
    <property type="project" value="TreeGrafter"/>
</dbReference>
<evidence type="ECO:0000313" key="15">
    <source>
        <dbReference type="Proteomes" id="UP000515152"/>
    </source>
</evidence>
<gene>
    <name evidence="16" type="primary">sh3gl3a</name>
</gene>
<dbReference type="PANTHER" id="PTHR14167">
    <property type="entry name" value="SH3 DOMAIN-CONTAINING"/>
    <property type="match status" value="1"/>
</dbReference>
<dbReference type="AlphaFoldDB" id="A0A6P3VIW7"/>
<dbReference type="GO" id="GO:0016020">
    <property type="term" value="C:membrane"/>
    <property type="evidence" value="ECO:0007669"/>
    <property type="project" value="UniProtKB-SubCell"/>
</dbReference>
<dbReference type="CDD" id="cd11803">
    <property type="entry name" value="SH3_Endophilin_A"/>
    <property type="match status" value="1"/>
</dbReference>
<keyword evidence="10" id="KW-0446">Lipid-binding</keyword>
<dbReference type="Gene3D" id="2.30.30.40">
    <property type="entry name" value="SH3 Domains"/>
    <property type="match status" value="1"/>
</dbReference>
<dbReference type="GO" id="GO:0016191">
    <property type="term" value="P:synaptic vesicle uncoating"/>
    <property type="evidence" value="ECO:0007669"/>
    <property type="project" value="TreeGrafter"/>
</dbReference>
<dbReference type="FunFam" id="1.20.1270.60:FF:000021">
    <property type="entry name" value="Endophilin-A2 isoform 1"/>
    <property type="match status" value="1"/>
</dbReference>
<dbReference type="OrthoDB" id="443981at2759"/>
<keyword evidence="6" id="KW-0963">Cytoplasm</keyword>
<organism evidence="15 16">
    <name type="scientific">Clupea harengus</name>
    <name type="common">Atlantic herring</name>
    <dbReference type="NCBI Taxonomy" id="7950"/>
    <lineage>
        <taxon>Eukaryota</taxon>
        <taxon>Metazoa</taxon>
        <taxon>Chordata</taxon>
        <taxon>Craniata</taxon>
        <taxon>Vertebrata</taxon>
        <taxon>Euteleostomi</taxon>
        <taxon>Actinopterygii</taxon>
        <taxon>Neopterygii</taxon>
        <taxon>Teleostei</taxon>
        <taxon>Clupei</taxon>
        <taxon>Clupeiformes</taxon>
        <taxon>Clupeoidei</taxon>
        <taxon>Clupeidae</taxon>
        <taxon>Clupea</taxon>
    </lineage>
</organism>
<evidence type="ECO:0000256" key="4">
    <source>
        <dbReference type="ARBA" id="ARBA00006697"/>
    </source>
</evidence>
<dbReference type="GO" id="GO:0008289">
    <property type="term" value="F:lipid binding"/>
    <property type="evidence" value="ECO:0007669"/>
    <property type="project" value="UniProtKB-KW"/>
</dbReference>
<dbReference type="InterPro" id="IPR032469">
    <property type="entry name" value="Endophilin-A3_BAR"/>
</dbReference>
<dbReference type="FunFam" id="2.30.30.40:FF:000053">
    <property type="entry name" value="endophilin-A1 isoform X2"/>
    <property type="match status" value="1"/>
</dbReference>
<dbReference type="CTD" id="571626"/>
<accession>A0A6P3VIW7</accession>
<dbReference type="GO" id="GO:0005769">
    <property type="term" value="C:early endosome"/>
    <property type="evidence" value="ECO:0007669"/>
    <property type="project" value="UniProtKB-SubCell"/>
</dbReference>
<comment type="subcellular location">
    <subcellularLocation>
        <location evidence="3">Cytoplasm</location>
    </subcellularLocation>
    <subcellularLocation>
        <location evidence="2">Early endosome</location>
    </subcellularLocation>
    <subcellularLocation>
        <location evidence="1">Membrane</location>
        <topology evidence="1">Peripheral membrane protein</topology>
    </subcellularLocation>
</comment>
<feature type="domain" description="BAR" evidence="14">
    <location>
        <begin position="18"/>
        <end position="249"/>
    </location>
</feature>
<dbReference type="SMART" id="SM00721">
    <property type="entry name" value="BAR"/>
    <property type="match status" value="1"/>
</dbReference>
<protein>
    <submittedName>
        <fullName evidence="16">Endophilin-A3a isoform X1</fullName>
    </submittedName>
</protein>
<dbReference type="SMART" id="SM00326">
    <property type="entry name" value="SH3"/>
    <property type="match status" value="1"/>
</dbReference>
<evidence type="ECO:0000256" key="10">
    <source>
        <dbReference type="ARBA" id="ARBA00023121"/>
    </source>
</evidence>
<dbReference type="InterPro" id="IPR027267">
    <property type="entry name" value="AH/BAR_dom_sf"/>
</dbReference>
<dbReference type="InterPro" id="IPR036028">
    <property type="entry name" value="SH3-like_dom_sf"/>
</dbReference>
<feature type="domain" description="SH3" evidence="13">
    <location>
        <begin position="324"/>
        <end position="383"/>
    </location>
</feature>
<keyword evidence="7" id="KW-0254">Endocytosis</keyword>
<evidence type="ECO:0000256" key="3">
    <source>
        <dbReference type="ARBA" id="ARBA00004496"/>
    </source>
</evidence>
<keyword evidence="15" id="KW-1185">Reference proteome</keyword>
<dbReference type="PANTHER" id="PTHR14167:SF45">
    <property type="entry name" value="ENDOPHILIN-A3"/>
    <property type="match status" value="1"/>
</dbReference>
<dbReference type="InterPro" id="IPR035824">
    <property type="entry name" value="Endophilin_A_SH3"/>
</dbReference>
<evidence type="ECO:0000259" key="13">
    <source>
        <dbReference type="PROSITE" id="PS50002"/>
    </source>
</evidence>
<dbReference type="Pfam" id="PF03114">
    <property type="entry name" value="BAR"/>
    <property type="match status" value="1"/>
</dbReference>
<evidence type="ECO:0000256" key="6">
    <source>
        <dbReference type="ARBA" id="ARBA00022490"/>
    </source>
</evidence>
<dbReference type="PRINTS" id="PR00452">
    <property type="entry name" value="SH3DOMAIN"/>
</dbReference>
<keyword evidence="5 12" id="KW-0728">SH3 domain</keyword>
<evidence type="ECO:0000256" key="2">
    <source>
        <dbReference type="ARBA" id="ARBA00004412"/>
    </source>
</evidence>
<evidence type="ECO:0000256" key="11">
    <source>
        <dbReference type="ARBA" id="ARBA00023136"/>
    </source>
</evidence>
<dbReference type="Pfam" id="PF07653">
    <property type="entry name" value="SH3_2"/>
    <property type="match status" value="1"/>
</dbReference>
<dbReference type="GO" id="GO:0098793">
    <property type="term" value="C:presynapse"/>
    <property type="evidence" value="ECO:0007669"/>
    <property type="project" value="TreeGrafter"/>
</dbReference>
<dbReference type="RefSeq" id="XP_012672696.1">
    <property type="nucleotide sequence ID" value="XM_012817242.3"/>
</dbReference>
<sequence>MSVAGFKKQFHKASQLLSEKISGTEGTKPDEDFTEMERKIDVTNKSVFELLSKTTEYLQPNPASRAKLGMLNTVSKIRGQVKTTGYPQTEGLLGDCMLRYGRELGEESAFGSAMVDIGEAMKQMAEVKDALDINVKQNFIDPLQTLQDKDLKEIGHHLKKLEGRRLDFDYKKKRQGKIPDEEVRQAVEKFEESKELAERSMFNFLENDVEQVSQLSALVEAAFEYHRLSLEILEDLNSKLQSRIATASSQPKKEFKPKSIMSSLETLNSTQHNGLSYSSSIKSTDHQISHSLNGKTHPHPVEQFTPMPQSWSESPNGSQSEVHMDQPCCRCLYNFEPENEGELGFKEGDLIILTNQIDENWYEGMINGESGFFPINYVEVLVALPQ</sequence>
<evidence type="ECO:0000313" key="16">
    <source>
        <dbReference type="RefSeq" id="XP_012672696.1"/>
    </source>
</evidence>
<keyword evidence="11" id="KW-0472">Membrane</keyword>
<evidence type="ECO:0000256" key="8">
    <source>
        <dbReference type="ARBA" id="ARBA00022753"/>
    </source>
</evidence>
<dbReference type="GeneID" id="105891103"/>
<dbReference type="SUPFAM" id="SSF103657">
    <property type="entry name" value="BAR/IMD domain-like"/>
    <property type="match status" value="1"/>
</dbReference>
<evidence type="ECO:0000256" key="5">
    <source>
        <dbReference type="ARBA" id="ARBA00022443"/>
    </source>
</evidence>
<dbReference type="PROSITE" id="PS50002">
    <property type="entry name" value="SH3"/>
    <property type="match status" value="1"/>
</dbReference>
<dbReference type="InterPro" id="IPR001452">
    <property type="entry name" value="SH3_domain"/>
</dbReference>
<keyword evidence="9" id="KW-0175">Coiled coil</keyword>
<dbReference type="SUPFAM" id="SSF50044">
    <property type="entry name" value="SH3-domain"/>
    <property type="match status" value="1"/>
</dbReference>
<evidence type="ECO:0000256" key="7">
    <source>
        <dbReference type="ARBA" id="ARBA00022583"/>
    </source>
</evidence>